<dbReference type="EMBL" id="LR796704">
    <property type="protein sequence ID" value="CAB4161491.1"/>
    <property type="molecule type" value="Genomic_DNA"/>
</dbReference>
<name>A0A6J5NVY2_9CAUD</name>
<accession>A0A6J5NVY2</accession>
<organism evidence="2">
    <name type="scientific">uncultured Caudovirales phage</name>
    <dbReference type="NCBI Taxonomy" id="2100421"/>
    <lineage>
        <taxon>Viruses</taxon>
        <taxon>Duplodnaviria</taxon>
        <taxon>Heunggongvirae</taxon>
        <taxon>Uroviricota</taxon>
        <taxon>Caudoviricetes</taxon>
        <taxon>Peduoviridae</taxon>
        <taxon>Maltschvirus</taxon>
        <taxon>Maltschvirus maltsch</taxon>
    </lineage>
</organism>
<sequence length="61" mass="6636">MQDVFYINAVNGNAVIISQNEEHISLGLHIRGGSCRIDLTPAQAQELINAITQTLNQETTA</sequence>
<gene>
    <name evidence="1" type="ORF">UFOVP320_3</name>
    <name evidence="2" type="ORF">UFOVP768_59</name>
</gene>
<protein>
    <submittedName>
        <fullName evidence="2">Uncharacterized protein</fullName>
    </submittedName>
</protein>
<proteinExistence type="predicted"/>
<evidence type="ECO:0000313" key="1">
    <source>
        <dbReference type="EMBL" id="CAB4137070.1"/>
    </source>
</evidence>
<dbReference type="EMBL" id="LR796335">
    <property type="protein sequence ID" value="CAB4137070.1"/>
    <property type="molecule type" value="Genomic_DNA"/>
</dbReference>
<reference evidence="2" key="1">
    <citation type="submission" date="2020-04" db="EMBL/GenBank/DDBJ databases">
        <authorList>
            <person name="Chiriac C."/>
            <person name="Salcher M."/>
            <person name="Ghai R."/>
            <person name="Kavagutti S V."/>
        </authorList>
    </citation>
    <scope>NUCLEOTIDE SEQUENCE</scope>
</reference>
<evidence type="ECO:0000313" key="2">
    <source>
        <dbReference type="EMBL" id="CAB4161491.1"/>
    </source>
</evidence>